<feature type="region of interest" description="Disordered" evidence="16">
    <location>
        <begin position="455"/>
        <end position="490"/>
    </location>
</feature>
<keyword evidence="3" id="KW-0153">Cholesterol metabolism</keyword>
<organism evidence="19 20">
    <name type="scientific">Tolypothrix tenuis PCC 7101</name>
    <dbReference type="NCBI Taxonomy" id="231146"/>
    <lineage>
        <taxon>Bacteria</taxon>
        <taxon>Bacillati</taxon>
        <taxon>Cyanobacteriota</taxon>
        <taxon>Cyanophyceae</taxon>
        <taxon>Nostocales</taxon>
        <taxon>Tolypothrichaceae</taxon>
        <taxon>Tolypothrix</taxon>
    </lineage>
</organism>
<evidence type="ECO:0000256" key="11">
    <source>
        <dbReference type="ARBA" id="ARBA00038856"/>
    </source>
</evidence>
<evidence type="ECO:0000256" key="2">
    <source>
        <dbReference type="ARBA" id="ARBA00010790"/>
    </source>
</evidence>
<dbReference type="SUPFAM" id="SSF54373">
    <property type="entry name" value="FAD-linked reductases, C-terminal domain"/>
    <property type="match status" value="1"/>
</dbReference>
<accession>A0A1Z4N6R1</accession>
<dbReference type="Pfam" id="PF05199">
    <property type="entry name" value="GMC_oxred_C"/>
    <property type="match status" value="1"/>
</dbReference>
<dbReference type="PANTHER" id="PTHR47470">
    <property type="entry name" value="CHOLESTEROL OXIDASE"/>
    <property type="match status" value="1"/>
</dbReference>
<keyword evidence="10" id="KW-0413">Isomerase</keyword>
<keyword evidence="6" id="KW-0560">Oxidoreductase</keyword>
<comment type="cofactor">
    <cofactor evidence="1">
        <name>FAD</name>
        <dbReference type="ChEBI" id="CHEBI:57692"/>
    </cofactor>
</comment>
<dbReference type="InterPro" id="IPR052542">
    <property type="entry name" value="Cholesterol_Oxidase"/>
</dbReference>
<evidence type="ECO:0000256" key="3">
    <source>
        <dbReference type="ARBA" id="ARBA00022548"/>
    </source>
</evidence>
<evidence type="ECO:0000256" key="16">
    <source>
        <dbReference type="SAM" id="MobiDB-lite"/>
    </source>
</evidence>
<dbReference type="InterPro" id="IPR007867">
    <property type="entry name" value="GMC_OxRtase_C"/>
</dbReference>
<keyword evidence="5" id="KW-0274">FAD</keyword>
<dbReference type="EC" id="5.3.3.1" evidence="11"/>
<dbReference type="AlphaFoldDB" id="A0A1Z4N6R1"/>
<evidence type="ECO:0000256" key="6">
    <source>
        <dbReference type="ARBA" id="ARBA00023002"/>
    </source>
</evidence>
<feature type="domain" description="Glucose-methanol-choline oxidoreductase C-terminal" evidence="18">
    <location>
        <begin position="479"/>
        <end position="543"/>
    </location>
</feature>
<evidence type="ECO:0000313" key="19">
    <source>
        <dbReference type="EMBL" id="BAZ01381.1"/>
    </source>
</evidence>
<feature type="domain" description="Glucose-methanol-choline oxidoreductase N-terminal" evidence="17">
    <location>
        <begin position="120"/>
        <end position="329"/>
    </location>
</feature>
<dbReference type="Proteomes" id="UP000218785">
    <property type="component" value="Chromosome"/>
</dbReference>
<evidence type="ECO:0000256" key="14">
    <source>
        <dbReference type="ARBA" id="ARBA00049744"/>
    </source>
</evidence>
<feature type="compositionally biased region" description="Basic residues" evidence="16">
    <location>
        <begin position="455"/>
        <end position="467"/>
    </location>
</feature>
<reference evidence="19 20" key="1">
    <citation type="submission" date="2017-06" db="EMBL/GenBank/DDBJ databases">
        <title>Genome sequencing of cyanobaciteial culture collection at National Institute for Environmental Studies (NIES).</title>
        <authorList>
            <person name="Hirose Y."/>
            <person name="Shimura Y."/>
            <person name="Fujisawa T."/>
            <person name="Nakamura Y."/>
            <person name="Kawachi M."/>
        </authorList>
    </citation>
    <scope>NUCLEOTIDE SEQUENCE [LARGE SCALE GENOMIC DNA]</scope>
    <source>
        <strain evidence="19 20">NIES-37</strain>
    </source>
</reference>
<evidence type="ECO:0000259" key="17">
    <source>
        <dbReference type="Pfam" id="PF00732"/>
    </source>
</evidence>
<dbReference type="Pfam" id="PF00732">
    <property type="entry name" value="GMC_oxred_N"/>
    <property type="match status" value="1"/>
</dbReference>
<keyword evidence="4" id="KW-0285">Flavoprotein</keyword>
<dbReference type="GO" id="GO:0004769">
    <property type="term" value="F:steroid Delta-isomerase activity"/>
    <property type="evidence" value="ECO:0007669"/>
    <property type="project" value="UniProtKB-EC"/>
</dbReference>
<evidence type="ECO:0000313" key="20">
    <source>
        <dbReference type="Proteomes" id="UP000218785"/>
    </source>
</evidence>
<dbReference type="GO" id="GO:0008203">
    <property type="term" value="P:cholesterol metabolic process"/>
    <property type="evidence" value="ECO:0007669"/>
    <property type="project" value="UniProtKB-KW"/>
</dbReference>
<evidence type="ECO:0000256" key="5">
    <source>
        <dbReference type="ARBA" id="ARBA00022827"/>
    </source>
</evidence>
<keyword evidence="9" id="KW-0753">Steroid metabolism</keyword>
<evidence type="ECO:0000256" key="8">
    <source>
        <dbReference type="ARBA" id="ARBA00023166"/>
    </source>
</evidence>
<dbReference type="InterPro" id="IPR036188">
    <property type="entry name" value="FAD/NAD-bd_sf"/>
</dbReference>
<dbReference type="EMBL" id="AP018248">
    <property type="protein sequence ID" value="BAZ01381.1"/>
    <property type="molecule type" value="Genomic_DNA"/>
</dbReference>
<dbReference type="GO" id="GO:0050660">
    <property type="term" value="F:flavin adenine dinucleotide binding"/>
    <property type="evidence" value="ECO:0007669"/>
    <property type="project" value="InterPro"/>
</dbReference>
<evidence type="ECO:0000256" key="12">
    <source>
        <dbReference type="ARBA" id="ARBA00049645"/>
    </source>
</evidence>
<keyword evidence="7" id="KW-0443">Lipid metabolism</keyword>
<evidence type="ECO:0000256" key="13">
    <source>
        <dbReference type="ARBA" id="ARBA00049723"/>
    </source>
</evidence>
<keyword evidence="8" id="KW-1207">Sterol metabolism</keyword>
<evidence type="ECO:0000256" key="9">
    <source>
        <dbReference type="ARBA" id="ARBA00023221"/>
    </source>
</evidence>
<gene>
    <name evidence="19" type="ORF">NIES37_53800</name>
</gene>
<dbReference type="PANTHER" id="PTHR47470:SF1">
    <property type="entry name" value="FAD-DEPENDENT OXIDOREDUCTASE 2 FAD BINDING DOMAIN-CONTAINING PROTEIN"/>
    <property type="match status" value="1"/>
</dbReference>
<name>A0A1Z4N6R1_9CYAN</name>
<protein>
    <recommendedName>
        <fullName evidence="14">Cholesterol oxidase</fullName>
        <ecNumber evidence="13">1.1.3.6</ecNumber>
        <ecNumber evidence="11">5.3.3.1</ecNumber>
    </recommendedName>
    <alternativeName>
        <fullName evidence="15">Cholesterol isomerase</fullName>
    </alternativeName>
</protein>
<dbReference type="Gene3D" id="3.30.410.10">
    <property type="entry name" value="Cholesterol Oxidase, domain 2"/>
    <property type="match status" value="1"/>
</dbReference>
<sequence length="558" mass="61132">MVYRAYNRRQFIQTAAFFSAGLATSVVTSRKTLADELDYKAIVIGSGYGGAIAALRLGQAGVKTLIIERGRRWPIKNVKPGLNPEDYTFANFNLVNPDKRSTWLSPTTVFGTPTQVYTGVFETLVETGIIVVGGAGYGGGSLVNNAIAYQPKKEIFYRVFDRKLVDYDELDSVYYPRVRQMLQPSPIPRDVLNTKYYGKTRFFIENARRAGYNSFLLDLAVDWNKVRDEIKGTRVASVIDGQHWWGVNSGAKNSLDNNYLRQAEYTGNVDVQTLHIVTEIAEIPGEKRGYRISCDQIDEFGNVTGKVSFTCRYLFMAAGSVGTSKLLVKAKAKGTLPKLNQFVGQFWGTNGDNITTRTELGTVSGNGGTAGAVIEQLNAPVPFVVESLELGINPDGTQTSLGLGLTPPAGRFEYNQATDSVNLIWDQSADEQLISSTESLFQNLDQYANFNGNHYGRKPKHRGHRGMIPRQHISSQNNPTPSASSQNNDAAITGHPLGGCVIGKACDSYGRVLGYKGLYVVDGALIPGSTACTNPFMTIGALAERCMDKIIKRDIFKS</sequence>
<dbReference type="SUPFAM" id="SSF51905">
    <property type="entry name" value="FAD/NAD(P)-binding domain"/>
    <property type="match status" value="1"/>
</dbReference>
<dbReference type="GO" id="GO:0016995">
    <property type="term" value="F:cholesterol oxidase activity"/>
    <property type="evidence" value="ECO:0007669"/>
    <property type="project" value="UniProtKB-EC"/>
</dbReference>
<evidence type="ECO:0000256" key="10">
    <source>
        <dbReference type="ARBA" id="ARBA00023235"/>
    </source>
</evidence>
<proteinExistence type="inferred from homology"/>
<dbReference type="Gene3D" id="3.50.50.60">
    <property type="entry name" value="FAD/NAD(P)-binding domain"/>
    <property type="match status" value="1"/>
</dbReference>
<dbReference type="RefSeq" id="WP_096580924.1">
    <property type="nucleotide sequence ID" value="NZ_CAWNJS010000001.1"/>
</dbReference>
<evidence type="ECO:0000256" key="15">
    <source>
        <dbReference type="ARBA" id="ARBA00049778"/>
    </source>
</evidence>
<dbReference type="InterPro" id="IPR000172">
    <property type="entry name" value="GMC_OxRdtase_N"/>
</dbReference>
<dbReference type="KEGG" id="ttq:NIES37_53800"/>
<evidence type="ECO:0000256" key="1">
    <source>
        <dbReference type="ARBA" id="ARBA00001974"/>
    </source>
</evidence>
<feature type="compositionally biased region" description="Polar residues" evidence="16">
    <location>
        <begin position="472"/>
        <end position="490"/>
    </location>
</feature>
<dbReference type="EC" id="1.1.3.6" evidence="13"/>
<keyword evidence="20" id="KW-1185">Reference proteome</keyword>
<evidence type="ECO:0000259" key="18">
    <source>
        <dbReference type="Pfam" id="PF05199"/>
    </source>
</evidence>
<comment type="similarity">
    <text evidence="2">Belongs to the GMC oxidoreductase family.</text>
</comment>
<comment type="pathway">
    <text evidence="12">Steroid metabolism; cholesterol degradation.</text>
</comment>
<evidence type="ECO:0000256" key="7">
    <source>
        <dbReference type="ARBA" id="ARBA00023098"/>
    </source>
</evidence>
<evidence type="ECO:0000256" key="4">
    <source>
        <dbReference type="ARBA" id="ARBA00022630"/>
    </source>
</evidence>